<dbReference type="PANTHER" id="PTHR48081">
    <property type="entry name" value="AB HYDROLASE SUPERFAMILY PROTEIN C4A8.06C"/>
    <property type="match status" value="1"/>
</dbReference>
<dbReference type="InterPro" id="IPR049492">
    <property type="entry name" value="BD-FAE-like_dom"/>
</dbReference>
<proteinExistence type="predicted"/>
<gene>
    <name evidence="3" type="ORF">ACFFUR_14950</name>
</gene>
<name>A0ABV5J8E4_9BACT</name>
<keyword evidence="1 3" id="KW-0378">Hydrolase</keyword>
<dbReference type="RefSeq" id="WP_290247858.1">
    <property type="nucleotide sequence ID" value="NZ_JAUFQT010000001.1"/>
</dbReference>
<dbReference type="GO" id="GO:0016787">
    <property type="term" value="F:hydrolase activity"/>
    <property type="evidence" value="ECO:0007669"/>
    <property type="project" value="UniProtKB-KW"/>
</dbReference>
<dbReference type="Proteomes" id="UP001589654">
    <property type="component" value="Unassembled WGS sequence"/>
</dbReference>
<dbReference type="SUPFAM" id="SSF53474">
    <property type="entry name" value="alpha/beta-Hydrolases"/>
    <property type="match status" value="1"/>
</dbReference>
<dbReference type="InterPro" id="IPR029058">
    <property type="entry name" value="AB_hydrolase_fold"/>
</dbReference>
<evidence type="ECO:0000313" key="3">
    <source>
        <dbReference type="EMBL" id="MFB9213113.1"/>
    </source>
</evidence>
<dbReference type="InterPro" id="IPR050300">
    <property type="entry name" value="GDXG_lipolytic_enzyme"/>
</dbReference>
<dbReference type="Pfam" id="PF20434">
    <property type="entry name" value="BD-FAE"/>
    <property type="match status" value="1"/>
</dbReference>
<feature type="domain" description="BD-FAE-like" evidence="2">
    <location>
        <begin position="59"/>
        <end position="254"/>
    </location>
</feature>
<reference evidence="3 4" key="1">
    <citation type="submission" date="2024-09" db="EMBL/GenBank/DDBJ databases">
        <authorList>
            <person name="Sun Q."/>
            <person name="Mori K."/>
        </authorList>
    </citation>
    <scope>NUCLEOTIDE SEQUENCE [LARGE SCALE GENOMIC DNA]</scope>
    <source>
        <strain evidence="3 4">CECT 7682</strain>
    </source>
</reference>
<accession>A0ABV5J8E4</accession>
<dbReference type="EMBL" id="JBHMEW010000066">
    <property type="protein sequence ID" value="MFB9213113.1"/>
    <property type="molecule type" value="Genomic_DNA"/>
</dbReference>
<protein>
    <submittedName>
        <fullName evidence="3">Alpha/beta hydrolase</fullName>
    </submittedName>
</protein>
<evidence type="ECO:0000259" key="2">
    <source>
        <dbReference type="Pfam" id="PF20434"/>
    </source>
</evidence>
<dbReference type="Gene3D" id="3.40.50.1820">
    <property type="entry name" value="alpha/beta hydrolase"/>
    <property type="match status" value="1"/>
</dbReference>
<comment type="caution">
    <text evidence="3">The sequence shown here is derived from an EMBL/GenBank/DDBJ whole genome shotgun (WGS) entry which is preliminary data.</text>
</comment>
<dbReference type="PANTHER" id="PTHR48081:SF6">
    <property type="entry name" value="PEPTIDASE S9 PROLYL OLIGOPEPTIDASE CATALYTIC DOMAIN-CONTAINING PROTEIN"/>
    <property type="match status" value="1"/>
</dbReference>
<evidence type="ECO:0000256" key="1">
    <source>
        <dbReference type="ARBA" id="ARBA00022801"/>
    </source>
</evidence>
<keyword evidence="4" id="KW-1185">Reference proteome</keyword>
<organism evidence="3 4">
    <name type="scientific">Echinicola jeungdonensis</name>
    <dbReference type="NCBI Taxonomy" id="709343"/>
    <lineage>
        <taxon>Bacteria</taxon>
        <taxon>Pseudomonadati</taxon>
        <taxon>Bacteroidota</taxon>
        <taxon>Cytophagia</taxon>
        <taxon>Cytophagales</taxon>
        <taxon>Cyclobacteriaceae</taxon>
        <taxon>Echinicola</taxon>
    </lineage>
</organism>
<evidence type="ECO:0000313" key="4">
    <source>
        <dbReference type="Proteomes" id="UP001589654"/>
    </source>
</evidence>
<sequence length="300" mass="33493">MNTRGIFLLSLLISISFLSYSQRKTVPLYKGEAPLTKKMLPKDVMGHGGRVDRVSIPELTIYRAEDEKSNGMAIMICPGGGYQILAIEHEGHEIAQWYQQRGYTAVVLKYRLPEKELLEKPWEVPLMDAKAGLKYIRENAENWNIDPEKVGVLGFSAGGHLASSVSVHGEPGAGKKISTQPNFSILIYPVVSMDTSVTHQGSRKSLLGDKLNTQWETYFSNEMQVGPETPPAFLVHSWDDTAVLPDNSIRYAKALNQMGVKTELHLYEKGGHGYGKGDKDKTGNAYQWLDLSHKWIQGLF</sequence>